<name>C1F7G7_ACIC5</name>
<dbReference type="GO" id="GO:0005975">
    <property type="term" value="P:carbohydrate metabolic process"/>
    <property type="evidence" value="ECO:0007669"/>
    <property type="project" value="InterPro"/>
</dbReference>
<accession>C1F7G7</accession>
<evidence type="ECO:0000313" key="1">
    <source>
        <dbReference type="EMBL" id="ACO31546.1"/>
    </source>
</evidence>
<keyword evidence="2" id="KW-1185">Reference proteome</keyword>
<dbReference type="AlphaFoldDB" id="C1F7G7"/>
<evidence type="ECO:0000313" key="2">
    <source>
        <dbReference type="Proteomes" id="UP000002207"/>
    </source>
</evidence>
<dbReference type="SUPFAM" id="SSF48208">
    <property type="entry name" value="Six-hairpin glycosidases"/>
    <property type="match status" value="1"/>
</dbReference>
<dbReference type="KEGG" id="aca:ACP_3534"/>
<organism evidence="1 2">
    <name type="scientific">Acidobacterium capsulatum (strain ATCC 51196 / DSM 11244 / BCRC 80197 / JCM 7670 / NBRC 15755 / NCIMB 13165 / 161)</name>
    <dbReference type="NCBI Taxonomy" id="240015"/>
    <lineage>
        <taxon>Bacteria</taxon>
        <taxon>Pseudomonadati</taxon>
        <taxon>Acidobacteriota</taxon>
        <taxon>Terriglobia</taxon>
        <taxon>Terriglobales</taxon>
        <taxon>Acidobacteriaceae</taxon>
        <taxon>Acidobacterium</taxon>
    </lineage>
</organism>
<reference evidence="1 2" key="1">
    <citation type="journal article" date="2009" name="Appl. Environ. Microbiol.">
        <title>Three genomes from the phylum Acidobacteria provide insight into the lifestyles of these microorganisms in soils.</title>
        <authorList>
            <person name="Ward N.L."/>
            <person name="Challacombe J.F."/>
            <person name="Janssen P.H."/>
            <person name="Henrissat B."/>
            <person name="Coutinho P.M."/>
            <person name="Wu M."/>
            <person name="Xie G."/>
            <person name="Haft D.H."/>
            <person name="Sait M."/>
            <person name="Badger J."/>
            <person name="Barabote R.D."/>
            <person name="Bradley B."/>
            <person name="Brettin T.S."/>
            <person name="Brinkac L.M."/>
            <person name="Bruce D."/>
            <person name="Creasy T."/>
            <person name="Daugherty S.C."/>
            <person name="Davidsen T.M."/>
            <person name="DeBoy R.T."/>
            <person name="Detter J.C."/>
            <person name="Dodson R.J."/>
            <person name="Durkin A.S."/>
            <person name="Ganapathy A."/>
            <person name="Gwinn-Giglio M."/>
            <person name="Han C.S."/>
            <person name="Khouri H."/>
            <person name="Kiss H."/>
            <person name="Kothari S.P."/>
            <person name="Madupu R."/>
            <person name="Nelson K.E."/>
            <person name="Nelson W.C."/>
            <person name="Paulsen I."/>
            <person name="Penn K."/>
            <person name="Ren Q."/>
            <person name="Rosovitz M.J."/>
            <person name="Selengut J.D."/>
            <person name="Shrivastava S."/>
            <person name="Sullivan S.A."/>
            <person name="Tapia R."/>
            <person name="Thompson L.S."/>
            <person name="Watkins K.L."/>
            <person name="Yang Q."/>
            <person name="Yu C."/>
            <person name="Zafar N."/>
            <person name="Zhou L."/>
            <person name="Kuske C.R."/>
        </authorList>
    </citation>
    <scope>NUCLEOTIDE SEQUENCE [LARGE SCALE GENOMIC DNA]</scope>
    <source>
        <strain evidence="2">ATCC 51196 / DSM 11244 / BCRC 80197 / JCM 7670 / NBRC 15755 / NCIMB 13165 / 161</strain>
    </source>
</reference>
<protein>
    <submittedName>
        <fullName evidence="1">Uncharacterized protein</fullName>
    </submittedName>
</protein>
<gene>
    <name evidence="1" type="ordered locus">ACP_3534</name>
</gene>
<sequence>MFLQGLAAASALEFSRLTPVAHALATGHPAASGSTGDYAPGHISNEYSLFLPGERKALDTPPLVSSIQGGSVTLRSPQRSLRTGESVNGWKLMAIFGLNGADTAVFEKHVTHRGSIAYVTVEQGVIANIPALIGRLSSIRPRPTNTSKVRFERTTRYTPGPDVAGNYILHSSEDPSYENVAALGAEYIGWTFAGNETSTPQHSIFLQPDGISRESIATGQSAWAPDMAGRVFDPTSVLPGGNPAVYVYKHGYSKRTLLGGYLPVANVGVWNRHYKAGYECICLVTPGPDNRAIGRVRYTSPGNSLAEEERYINTSPEEFYAILAGIWNHWHDFYENSMPVEIPDEWLLNAARAGITLSRCSYHGLKPTYQIGEGGYTKIPERSHALFPVAHYEFVWAQQLWNLTPEVEPYFQYYLDHYILPDGNFLYNTQDQVEAPLNAGIFLANSARAYDYSGDASAFAQRLPALERMLAYVLHRYEYSKQHFAASDPRHGLIWGSPEADLGDPRDDYPQSHPWYFQNATWTWRGIAEHARCLHRIAREHKQPEYQTLGDHYAAVAAEMRTLIQRSLKTTLSRCTPEMRQSGITPFTTTDTHHDPHELSSYENHRFMQDWFTSDWGDPALDLGHLRHREIAGMQTMGLATDGDSQRISNFMSHGTLAVRIRQQDYRPFLLNLYALTCYCGDSGSFYSPEDAWVPGGTPLEGSRYGWSAVVNSVLQPAMGLRWLLCYEENHAEVCHLQKAAPKHWFAAGQKIRVGHCPTRFGRISWTTVAQTDRSWQVTLDLESPFTGDLIVHVHAPDGNPLRHSSVGAISGQTVRLTAADLQGQTRLTLDIS</sequence>
<proteinExistence type="predicted"/>
<dbReference type="InterPro" id="IPR008928">
    <property type="entry name" value="6-hairpin_glycosidase_sf"/>
</dbReference>
<dbReference type="eggNOG" id="COG3408">
    <property type="taxonomic scope" value="Bacteria"/>
</dbReference>
<dbReference type="Proteomes" id="UP000002207">
    <property type="component" value="Chromosome"/>
</dbReference>
<dbReference type="EMBL" id="CP001472">
    <property type="protein sequence ID" value="ACO31546.1"/>
    <property type="molecule type" value="Genomic_DNA"/>
</dbReference>
<dbReference type="InParanoid" id="C1F7G7"/>
<dbReference type="HOGENOM" id="CLU_340570_0_0_0"/>